<dbReference type="InParanoid" id="A2G7L0"/>
<dbReference type="SMR" id="A2G7L0"/>
<evidence type="ECO:0000313" key="1">
    <source>
        <dbReference type="EMBL" id="EAX86856.1"/>
    </source>
</evidence>
<dbReference type="RefSeq" id="XP_001299786.1">
    <property type="nucleotide sequence ID" value="XM_001299785.1"/>
</dbReference>
<reference evidence="1" key="2">
    <citation type="journal article" date="2007" name="Science">
        <title>Draft genome sequence of the sexually transmitted pathogen Trichomonas vaginalis.</title>
        <authorList>
            <person name="Carlton J.M."/>
            <person name="Hirt R.P."/>
            <person name="Silva J.C."/>
            <person name="Delcher A.L."/>
            <person name="Schatz M."/>
            <person name="Zhao Q."/>
            <person name="Wortman J.R."/>
            <person name="Bidwell S.L."/>
            <person name="Alsmark U.C.M."/>
            <person name="Besteiro S."/>
            <person name="Sicheritz-Ponten T."/>
            <person name="Noel C.J."/>
            <person name="Dacks J.B."/>
            <person name="Foster P.G."/>
            <person name="Simillion C."/>
            <person name="Van de Peer Y."/>
            <person name="Miranda-Saavedra D."/>
            <person name="Barton G.J."/>
            <person name="Westrop G.D."/>
            <person name="Mueller S."/>
            <person name="Dessi D."/>
            <person name="Fiori P.L."/>
            <person name="Ren Q."/>
            <person name="Paulsen I."/>
            <person name="Zhang H."/>
            <person name="Bastida-Corcuera F.D."/>
            <person name="Simoes-Barbosa A."/>
            <person name="Brown M.T."/>
            <person name="Hayes R.D."/>
            <person name="Mukherjee M."/>
            <person name="Okumura C.Y."/>
            <person name="Schneider R."/>
            <person name="Smith A.J."/>
            <person name="Vanacova S."/>
            <person name="Villalvazo M."/>
            <person name="Haas B.J."/>
            <person name="Pertea M."/>
            <person name="Feldblyum T.V."/>
            <person name="Utterback T.R."/>
            <person name="Shu C.L."/>
            <person name="Osoegawa K."/>
            <person name="de Jong P.J."/>
            <person name="Hrdy I."/>
            <person name="Horvathova L."/>
            <person name="Zubacova Z."/>
            <person name="Dolezal P."/>
            <person name="Malik S.B."/>
            <person name="Logsdon J.M. Jr."/>
            <person name="Henze K."/>
            <person name="Gupta A."/>
            <person name="Wang C.C."/>
            <person name="Dunne R.L."/>
            <person name="Upcroft J.A."/>
            <person name="Upcroft P."/>
            <person name="White O."/>
            <person name="Salzberg S.L."/>
            <person name="Tang P."/>
            <person name="Chiu C.-H."/>
            <person name="Lee Y.-S."/>
            <person name="Embley T.M."/>
            <person name="Coombs G.H."/>
            <person name="Mottram J.C."/>
            <person name="Tachezy J."/>
            <person name="Fraser-Liggett C.M."/>
            <person name="Johnson P.J."/>
        </authorList>
    </citation>
    <scope>NUCLEOTIDE SEQUENCE [LARGE SCALE GENOMIC DNA]</scope>
    <source>
        <strain evidence="1">G3</strain>
    </source>
</reference>
<dbReference type="KEGG" id="tva:4744504"/>
<accession>A2G7L0</accession>
<evidence type="ECO:0000313" key="2">
    <source>
        <dbReference type="Proteomes" id="UP000001542"/>
    </source>
</evidence>
<protein>
    <submittedName>
        <fullName evidence="1">Uncharacterized protein</fullName>
    </submittedName>
</protein>
<dbReference type="VEuPathDB" id="TrichDB:TVAGG3_0097840"/>
<reference evidence="1" key="1">
    <citation type="submission" date="2006-10" db="EMBL/GenBank/DDBJ databases">
        <authorList>
            <person name="Amadeo P."/>
            <person name="Zhao Q."/>
            <person name="Wortman J."/>
            <person name="Fraser-Liggett C."/>
            <person name="Carlton J."/>
        </authorList>
    </citation>
    <scope>NUCLEOTIDE SEQUENCE</scope>
    <source>
        <strain evidence="1">G3</strain>
    </source>
</reference>
<dbReference type="Proteomes" id="UP000001542">
    <property type="component" value="Unassembled WGS sequence"/>
</dbReference>
<dbReference type="EMBL" id="DS114557">
    <property type="protein sequence ID" value="EAX86856.1"/>
    <property type="molecule type" value="Genomic_DNA"/>
</dbReference>
<dbReference type="VEuPathDB" id="TrichDB:TVAG_278970"/>
<keyword evidence="2" id="KW-1185">Reference proteome</keyword>
<gene>
    <name evidence="1" type="ORF">TVAG_278970</name>
</gene>
<dbReference type="AlphaFoldDB" id="A2G7L0"/>
<organism evidence="1 2">
    <name type="scientific">Trichomonas vaginalis (strain ATCC PRA-98 / G3)</name>
    <dbReference type="NCBI Taxonomy" id="412133"/>
    <lineage>
        <taxon>Eukaryota</taxon>
        <taxon>Metamonada</taxon>
        <taxon>Parabasalia</taxon>
        <taxon>Trichomonadida</taxon>
        <taxon>Trichomonadidae</taxon>
        <taxon>Trichomonas</taxon>
    </lineage>
</organism>
<proteinExistence type="predicted"/>
<name>A2G7L0_TRIV3</name>
<sequence>MSLINSSPLLAKGAQMTKKHLAPKSQANLESGLRVYQRILAKTDFNKPIFPITLESAEIFLLAYVKENLTATISTLQNHISALRQKIKEDSSFDYTETYQFKSFGIQKIFF</sequence>